<keyword evidence="1" id="KW-1133">Transmembrane helix</keyword>
<gene>
    <name evidence="2" type="ORF">M0651_20970</name>
</gene>
<sequence>MMLRSLSSDFLKIRRKGIWFLIFLAPIGLIVMQALNYGLRFDWMMKEHASDPWGGLLENISVFVPIALYLGCTLISSLVANVEHQVSSLKQLLALPISRTAVFSAKFLLCFLLLCVSCVLLSAATVILGVSFGFKPGSIPFPDLARLGFYPLLAVLPLLALQLWLSLAYRNQALPVSLGVTISIISPFTMNLSEWFPLNWPMFGLFGPHREWFVAAGLVVGAVILLIGLVHFNRKDVD</sequence>
<evidence type="ECO:0000256" key="1">
    <source>
        <dbReference type="SAM" id="Phobius"/>
    </source>
</evidence>
<feature type="transmembrane region" description="Helical" evidence="1">
    <location>
        <begin position="103"/>
        <end position="128"/>
    </location>
</feature>
<comment type="caution">
    <text evidence="2">The sequence shown here is derived from an EMBL/GenBank/DDBJ whole genome shotgun (WGS) entry which is preliminary data.</text>
</comment>
<dbReference type="EMBL" id="JALPRK010000027">
    <property type="protein sequence ID" value="MCK8489646.1"/>
    <property type="molecule type" value="Genomic_DNA"/>
</dbReference>
<feature type="transmembrane region" description="Helical" evidence="1">
    <location>
        <begin position="59"/>
        <end position="82"/>
    </location>
</feature>
<protein>
    <submittedName>
        <fullName evidence="2">ABC transporter permease</fullName>
    </submittedName>
</protein>
<evidence type="ECO:0000313" key="2">
    <source>
        <dbReference type="EMBL" id="MCK8489646.1"/>
    </source>
</evidence>
<feature type="transmembrane region" description="Helical" evidence="1">
    <location>
        <begin position="20"/>
        <end position="39"/>
    </location>
</feature>
<keyword evidence="1" id="KW-0472">Membrane</keyword>
<name>A0A9X1Y379_9BACL</name>
<dbReference type="RefSeq" id="WP_248553663.1">
    <property type="nucleotide sequence ID" value="NZ_JALPRK010000027.1"/>
</dbReference>
<proteinExistence type="predicted"/>
<dbReference type="CDD" id="cd21809">
    <property type="entry name" value="ABC-2_lan_permease-like"/>
    <property type="match status" value="1"/>
</dbReference>
<accession>A0A9X1Y379</accession>
<keyword evidence="1" id="KW-0812">Transmembrane</keyword>
<evidence type="ECO:0000313" key="3">
    <source>
        <dbReference type="Proteomes" id="UP001139534"/>
    </source>
</evidence>
<feature type="transmembrane region" description="Helical" evidence="1">
    <location>
        <begin position="212"/>
        <end position="232"/>
    </location>
</feature>
<keyword evidence="3" id="KW-1185">Reference proteome</keyword>
<dbReference type="Proteomes" id="UP001139534">
    <property type="component" value="Unassembled WGS sequence"/>
</dbReference>
<feature type="transmembrane region" description="Helical" evidence="1">
    <location>
        <begin position="174"/>
        <end position="192"/>
    </location>
</feature>
<dbReference type="Pfam" id="PF12730">
    <property type="entry name" value="ABC2_membrane_4"/>
    <property type="match status" value="1"/>
</dbReference>
<feature type="transmembrane region" description="Helical" evidence="1">
    <location>
        <begin position="148"/>
        <end position="167"/>
    </location>
</feature>
<dbReference type="AlphaFoldDB" id="A0A9X1Y379"/>
<organism evidence="2 3">
    <name type="scientific">Paenibacillus mellifer</name>
    <dbReference type="NCBI Taxonomy" id="2937794"/>
    <lineage>
        <taxon>Bacteria</taxon>
        <taxon>Bacillati</taxon>
        <taxon>Bacillota</taxon>
        <taxon>Bacilli</taxon>
        <taxon>Bacillales</taxon>
        <taxon>Paenibacillaceae</taxon>
        <taxon>Paenibacillus</taxon>
    </lineage>
</organism>
<reference evidence="2" key="1">
    <citation type="submission" date="2022-04" db="EMBL/GenBank/DDBJ databases">
        <authorList>
            <person name="Seo M.-J."/>
        </authorList>
    </citation>
    <scope>NUCLEOTIDE SEQUENCE</scope>
    <source>
        <strain evidence="2">MBLB2552</strain>
    </source>
</reference>